<evidence type="ECO:0000256" key="20">
    <source>
        <dbReference type="SAM" id="Phobius"/>
    </source>
</evidence>
<evidence type="ECO:0000256" key="18">
    <source>
        <dbReference type="ARBA" id="ARBA00068795"/>
    </source>
</evidence>
<organism evidence="23 24">
    <name type="scientific">Ophiostoma piceae (strain UAMH 11346)</name>
    <name type="common">Sap stain fungus</name>
    <dbReference type="NCBI Taxonomy" id="1262450"/>
    <lineage>
        <taxon>Eukaryota</taxon>
        <taxon>Fungi</taxon>
        <taxon>Dikarya</taxon>
        <taxon>Ascomycota</taxon>
        <taxon>Pezizomycotina</taxon>
        <taxon>Sordariomycetes</taxon>
        <taxon>Sordariomycetidae</taxon>
        <taxon>Ophiostomatales</taxon>
        <taxon>Ophiostomataceae</taxon>
        <taxon>Ophiostoma</taxon>
    </lineage>
</organism>
<evidence type="ECO:0000256" key="17">
    <source>
        <dbReference type="ARBA" id="ARBA00060276"/>
    </source>
</evidence>
<keyword evidence="15" id="KW-0576">Peroxisome</keyword>
<dbReference type="GO" id="GO:0005811">
    <property type="term" value="C:lipid droplet"/>
    <property type="evidence" value="ECO:0007669"/>
    <property type="project" value="UniProtKB-SubCell"/>
</dbReference>
<feature type="transmembrane region" description="Helical" evidence="20">
    <location>
        <begin position="25"/>
        <end position="44"/>
    </location>
</feature>
<dbReference type="Gene3D" id="3.30.300.30">
    <property type="match status" value="1"/>
</dbReference>
<dbReference type="Proteomes" id="UP000016923">
    <property type="component" value="Unassembled WGS sequence"/>
</dbReference>
<evidence type="ECO:0000256" key="16">
    <source>
        <dbReference type="ARBA" id="ARBA00051585"/>
    </source>
</evidence>
<dbReference type="SUPFAM" id="SSF56801">
    <property type="entry name" value="Acetyl-CoA synthetase-like"/>
    <property type="match status" value="1"/>
</dbReference>
<dbReference type="FunFam" id="3.40.50.12780:FF:000019">
    <property type="entry name" value="Long-chain fatty acid transporter"/>
    <property type="match status" value="1"/>
</dbReference>
<dbReference type="OMA" id="VWRQFLD"/>
<keyword evidence="14 20" id="KW-0472">Membrane</keyword>
<name>S3CT18_OPHP1</name>
<dbReference type="EMBL" id="KE148164">
    <property type="protein sequence ID" value="EPE03835.1"/>
    <property type="molecule type" value="Genomic_DNA"/>
</dbReference>
<evidence type="ECO:0000256" key="3">
    <source>
        <dbReference type="ARBA" id="ARBA00004651"/>
    </source>
</evidence>
<keyword evidence="11" id="KW-0067">ATP-binding</keyword>
<comment type="catalytic activity">
    <reaction evidence="16">
        <text>a very long-chain fatty acid + ATP + CoA = a very long-chain fatty acyl-CoA + AMP + diphosphate</text>
        <dbReference type="Rhea" id="RHEA:54536"/>
        <dbReference type="ChEBI" id="CHEBI:30616"/>
        <dbReference type="ChEBI" id="CHEBI:33019"/>
        <dbReference type="ChEBI" id="CHEBI:57287"/>
        <dbReference type="ChEBI" id="CHEBI:58950"/>
        <dbReference type="ChEBI" id="CHEBI:138261"/>
        <dbReference type="ChEBI" id="CHEBI:456215"/>
    </reaction>
</comment>
<comment type="subcellular location">
    <subcellularLocation>
        <location evidence="3">Cell membrane</location>
        <topology evidence="3">Multi-pass membrane protein</topology>
    </subcellularLocation>
    <subcellularLocation>
        <location evidence="1">Lipid droplet</location>
    </subcellularLocation>
    <subcellularLocation>
        <location evidence="2">Peroxisome membrane</location>
        <topology evidence="2">Multi-pass membrane protein</topology>
    </subcellularLocation>
</comment>
<evidence type="ECO:0000256" key="11">
    <source>
        <dbReference type="ARBA" id="ARBA00022840"/>
    </source>
</evidence>
<keyword evidence="7" id="KW-0436">Ligase</keyword>
<comment type="similarity">
    <text evidence="4">Belongs to the ATP-dependent AMP-binding enzyme family.</text>
</comment>
<dbReference type="GO" id="GO:0009898">
    <property type="term" value="C:cytoplasmic side of plasma membrane"/>
    <property type="evidence" value="ECO:0007669"/>
    <property type="project" value="TreeGrafter"/>
</dbReference>
<dbReference type="Pfam" id="PF00501">
    <property type="entry name" value="AMP-binding"/>
    <property type="match status" value="1"/>
</dbReference>
<evidence type="ECO:0000256" key="9">
    <source>
        <dbReference type="ARBA" id="ARBA00022692"/>
    </source>
</evidence>
<dbReference type="HOGENOM" id="CLU_000022_46_3_1"/>
<keyword evidence="9 20" id="KW-0812">Transmembrane</keyword>
<sequence length="632" mass="70366">MPVPLALAVPTAAAGLAYLNARSSFWYDVHMISSVIPGVVSMAVRGRRGTINMFYRFEDMGTSSATANDTFLLFGDVSYTYGETYNRILRYGNWWKTKMGIKKHDVVALTFMNSDTFIFLWLGLWAIGATPAFINYNLRDAALLHCIQTSNAKLVIVDPAVQEAITDNLKSQLGSDTRIEIFSASAQAAAETTEAVRAPDEDRHETKREAIAILIFTSGTTGLPKAAVVSWAKMISIGNFACRWMGLEKRDVYYTCMPLYHSSAGFLCMGPVLYRGATMALGRKFSNKTFWPDVRKFNATAIQYVGETCRYLLSAPAHYDPDTNECLDRKHNVRVALGNGLRPDVWNRFKERFGIETIAEFYGATEGTMATFNLSRNDFTMGAVGRNGWLYELAVGQNVALVSIDWVTETPSRDPKTKLCRRSKRGEPGELIFKLPPGNIGDRFQGYFGNKKATESKVLRDVFQKGDAWFRTGDVMLKDIEGRTYFHDRIGDTFRWKSENVSTTEVAQAVGLHESVVEANVYGIALPGHDGRAGCVALVLKDGQATPEFLGSLIEHIEKTLPRYARPLFLRIVEDSSAHTTGTNKQQKHVLREQGADPSKVGEDAVFWLQDGAYVPFGRNQWSSLEGGKVKL</sequence>
<reference evidence="23 24" key="1">
    <citation type="journal article" date="2013" name="BMC Genomics">
        <title>The genome and transcriptome of the pine saprophyte Ophiostoma piceae, and a comparison with the bark beetle-associated pine pathogen Grosmannia clavigera.</title>
        <authorList>
            <person name="Haridas S."/>
            <person name="Wang Y."/>
            <person name="Lim L."/>
            <person name="Massoumi Alamouti S."/>
            <person name="Jackman S."/>
            <person name="Docking R."/>
            <person name="Robertson G."/>
            <person name="Birol I."/>
            <person name="Bohlmann J."/>
            <person name="Breuil C."/>
        </authorList>
    </citation>
    <scope>NUCLEOTIDE SEQUENCE [LARGE SCALE GENOMIC DNA]</scope>
    <source>
        <strain evidence="23 24">UAMH 11346</strain>
    </source>
</reference>
<evidence type="ECO:0000256" key="19">
    <source>
        <dbReference type="ARBA" id="ARBA00078285"/>
    </source>
</evidence>
<dbReference type="eggNOG" id="KOG1179">
    <property type="taxonomic scope" value="Eukaryota"/>
</dbReference>
<dbReference type="GO" id="GO:0005778">
    <property type="term" value="C:peroxisomal membrane"/>
    <property type="evidence" value="ECO:0007669"/>
    <property type="project" value="UniProtKB-SubCell"/>
</dbReference>
<evidence type="ECO:0000256" key="2">
    <source>
        <dbReference type="ARBA" id="ARBA00004585"/>
    </source>
</evidence>
<feature type="domain" description="AMP-dependent synthetase/ligase" evidence="21">
    <location>
        <begin position="66"/>
        <end position="392"/>
    </location>
</feature>
<dbReference type="GO" id="GO:0005524">
    <property type="term" value="F:ATP binding"/>
    <property type="evidence" value="ECO:0007669"/>
    <property type="project" value="UniProtKB-KW"/>
</dbReference>
<dbReference type="FunFam" id="3.30.300.30:FF:000002">
    <property type="entry name" value="Long-chain fatty acid transport protein 1"/>
    <property type="match status" value="1"/>
</dbReference>
<dbReference type="Gene3D" id="3.40.50.12780">
    <property type="entry name" value="N-terminal domain of ligase-like"/>
    <property type="match status" value="1"/>
</dbReference>
<evidence type="ECO:0000256" key="14">
    <source>
        <dbReference type="ARBA" id="ARBA00023136"/>
    </source>
</evidence>
<accession>S3CT18</accession>
<evidence type="ECO:0000313" key="24">
    <source>
        <dbReference type="Proteomes" id="UP000016923"/>
    </source>
</evidence>
<proteinExistence type="inferred from homology"/>
<evidence type="ECO:0000256" key="5">
    <source>
        <dbReference type="ARBA" id="ARBA00022448"/>
    </source>
</evidence>
<dbReference type="GO" id="GO:0004467">
    <property type="term" value="F:long-chain fatty acid-CoA ligase activity"/>
    <property type="evidence" value="ECO:0007669"/>
    <property type="project" value="TreeGrafter"/>
</dbReference>
<evidence type="ECO:0000256" key="6">
    <source>
        <dbReference type="ARBA" id="ARBA00022475"/>
    </source>
</evidence>
<dbReference type="PANTHER" id="PTHR43107:SF15">
    <property type="entry name" value="FATTY ACID TRANSPORT PROTEIN 3, ISOFORM A"/>
    <property type="match status" value="1"/>
</dbReference>
<keyword evidence="13" id="KW-0445">Lipid transport</keyword>
<evidence type="ECO:0000256" key="12">
    <source>
        <dbReference type="ARBA" id="ARBA00022989"/>
    </source>
</evidence>
<comment type="function">
    <text evidence="17">Acyl-CoA synthetase required for both the import of long chain fatty acids (LCFAs) (C14-C18) and the activation very long chain fatty acids (VLCFAs) (C20-C26) by esterification of the fatty acids into metabolically active CoA-thioesters for subsequent degradation or incorporation into phospholipids. The transport and fatty acyl-CoA synthetase activities are genetically separable and are thus independent activities. Esterifies VLCFAs in the peroxisome matrix. The VLCFAs are actively transported into peroxisomes by a PXA1-PXA2 heterodimeric transporter in the peroxisomal membrane.</text>
</comment>
<dbReference type="InterPro" id="IPR025110">
    <property type="entry name" value="AMP-bd_C"/>
</dbReference>
<evidence type="ECO:0000256" key="10">
    <source>
        <dbReference type="ARBA" id="ARBA00022741"/>
    </source>
</evidence>
<dbReference type="OrthoDB" id="10253869at2759"/>
<evidence type="ECO:0000256" key="13">
    <source>
        <dbReference type="ARBA" id="ARBA00023055"/>
    </source>
</evidence>
<dbReference type="GO" id="GO:0005324">
    <property type="term" value="F:long-chain fatty acid transmembrane transporter activity"/>
    <property type="evidence" value="ECO:0007669"/>
    <property type="project" value="TreeGrafter"/>
</dbReference>
<evidence type="ECO:0000256" key="7">
    <source>
        <dbReference type="ARBA" id="ARBA00022598"/>
    </source>
</evidence>
<dbReference type="STRING" id="1262450.S3CT18"/>
<dbReference type="InterPro" id="IPR042099">
    <property type="entry name" value="ANL_N_sf"/>
</dbReference>
<keyword evidence="10" id="KW-0547">Nucleotide-binding</keyword>
<keyword evidence="24" id="KW-1185">Reference proteome</keyword>
<dbReference type="GO" id="GO:0044539">
    <property type="term" value="P:long-chain fatty acid import into cell"/>
    <property type="evidence" value="ECO:0007669"/>
    <property type="project" value="TreeGrafter"/>
</dbReference>
<evidence type="ECO:0000256" key="4">
    <source>
        <dbReference type="ARBA" id="ARBA00006432"/>
    </source>
</evidence>
<dbReference type="InterPro" id="IPR020845">
    <property type="entry name" value="AMP-binding_CS"/>
</dbReference>
<evidence type="ECO:0000256" key="1">
    <source>
        <dbReference type="ARBA" id="ARBA00004502"/>
    </source>
</evidence>
<keyword evidence="5" id="KW-0813">Transport</keyword>
<dbReference type="Pfam" id="PF13193">
    <property type="entry name" value="AMP-binding_C"/>
    <property type="match status" value="1"/>
</dbReference>
<dbReference type="AlphaFoldDB" id="S3CT18"/>
<dbReference type="PANTHER" id="PTHR43107">
    <property type="entry name" value="LONG-CHAIN FATTY ACID TRANSPORT PROTEIN"/>
    <property type="match status" value="1"/>
</dbReference>
<evidence type="ECO:0000259" key="21">
    <source>
        <dbReference type="Pfam" id="PF00501"/>
    </source>
</evidence>
<dbReference type="InterPro" id="IPR000873">
    <property type="entry name" value="AMP-dep_synth/lig_dom"/>
</dbReference>
<dbReference type="InterPro" id="IPR045851">
    <property type="entry name" value="AMP-bd_C_sf"/>
</dbReference>
<dbReference type="PROSITE" id="PS00455">
    <property type="entry name" value="AMP_BINDING"/>
    <property type="match status" value="1"/>
</dbReference>
<feature type="transmembrane region" description="Helical" evidence="20">
    <location>
        <begin position="106"/>
        <end position="127"/>
    </location>
</feature>
<dbReference type="VEuPathDB" id="FungiDB:F503_01725"/>
<keyword evidence="6" id="KW-1003">Cell membrane</keyword>
<keyword evidence="8" id="KW-0551">Lipid droplet</keyword>
<evidence type="ECO:0000256" key="8">
    <source>
        <dbReference type="ARBA" id="ARBA00022677"/>
    </source>
</evidence>
<gene>
    <name evidence="23" type="ORF">F503_01725</name>
</gene>
<keyword evidence="12 20" id="KW-1133">Transmembrane helix</keyword>
<evidence type="ECO:0000313" key="23">
    <source>
        <dbReference type="EMBL" id="EPE03835.1"/>
    </source>
</evidence>
<evidence type="ECO:0000256" key="15">
    <source>
        <dbReference type="ARBA" id="ARBA00023140"/>
    </source>
</evidence>
<feature type="domain" description="AMP-binding enzyme C-terminal" evidence="22">
    <location>
        <begin position="505"/>
        <end position="577"/>
    </location>
</feature>
<protein>
    <recommendedName>
        <fullName evidence="18">Very long-chain fatty acid transport protein</fullName>
    </recommendedName>
    <alternativeName>
        <fullName evidence="19">Very-long-chain acyl-CoA synthetase</fullName>
    </alternativeName>
</protein>
<evidence type="ECO:0000259" key="22">
    <source>
        <dbReference type="Pfam" id="PF13193"/>
    </source>
</evidence>